<dbReference type="PANTHER" id="PTHR43630:SF1">
    <property type="entry name" value="POLY-BETA-1,6-N-ACETYL-D-GLUCOSAMINE SYNTHASE"/>
    <property type="match status" value="1"/>
</dbReference>
<keyword evidence="4" id="KW-0812">Transmembrane</keyword>
<dbReference type="EMBL" id="FNMV01000002">
    <property type="protein sequence ID" value="SDW37216.1"/>
    <property type="molecule type" value="Genomic_DNA"/>
</dbReference>
<dbReference type="GO" id="GO:0016757">
    <property type="term" value="F:glycosyltransferase activity"/>
    <property type="evidence" value="ECO:0007669"/>
    <property type="project" value="UniProtKB-KW"/>
</dbReference>
<gene>
    <name evidence="6" type="ORF">SAMN05444338_102226</name>
</gene>
<feature type="transmembrane region" description="Helical" evidence="4">
    <location>
        <begin position="15"/>
        <end position="37"/>
    </location>
</feature>
<name>A0A1H2SZS2_9FLAO</name>
<feature type="transmembrane region" description="Helical" evidence="4">
    <location>
        <begin position="388"/>
        <end position="411"/>
    </location>
</feature>
<reference evidence="7" key="1">
    <citation type="submission" date="2016-10" db="EMBL/GenBank/DDBJ databases">
        <authorList>
            <person name="Varghese N."/>
            <person name="Submissions S."/>
        </authorList>
    </citation>
    <scope>NUCLEOTIDE SEQUENCE [LARGE SCALE GENOMIC DNA]</scope>
    <source>
        <strain evidence="7">DSM 15718</strain>
    </source>
</reference>
<evidence type="ECO:0000313" key="6">
    <source>
        <dbReference type="EMBL" id="SDW37216.1"/>
    </source>
</evidence>
<evidence type="ECO:0000256" key="3">
    <source>
        <dbReference type="ARBA" id="ARBA00022679"/>
    </source>
</evidence>
<organism evidence="6 7">
    <name type="scientific">Flavobacterium degerlachei</name>
    <dbReference type="NCBI Taxonomy" id="229203"/>
    <lineage>
        <taxon>Bacteria</taxon>
        <taxon>Pseudomonadati</taxon>
        <taxon>Bacteroidota</taxon>
        <taxon>Flavobacteriia</taxon>
        <taxon>Flavobacteriales</taxon>
        <taxon>Flavobacteriaceae</taxon>
        <taxon>Flavobacterium</taxon>
    </lineage>
</organism>
<protein>
    <submittedName>
        <fullName evidence="6">Glycosyltransferase, catalytic subunit of cellulose synthase and poly-beta-1,6-N-acetylglucosamine synthase</fullName>
    </submittedName>
</protein>
<sequence>MNTIEKLINAFESFIIYYSISYLLLYLTLAILSWVAIKKYYDMKYFLPKDILVRSNHAVGVSIVAPAFNEAVTIEYNVKSLLSQEYPKFEVVIINDGSTDETLEILISRFNLVKVDFFYQEKIPTQKVIGHYKSTNPIYSKLLVVDKLNGKSKADGSNAGINSAKYDLFICTDVDCILRKDTITMLAKPFIENTKKVIATGAAIRISNSCEFKDGTLYKSHYPSNFFAGFQELEYIRAYLFGRMAWTSVNGLLLVSGGLGMFDKETAIAAGGYWHKSLGEDMELITRMRKLMHEKKEEFLIIYIPESLCWTEVPSTLEIFLRQRVRWARGLVQTLYLHKNVFLNPKYGKTGFLIFPYFIFFEFLVPIVEVIGLVLLIIDILFFDINLYYLMIGSSFVYLFYITITLISVYLDQVIYNHYTGMKEVLRLIFMIFVEPLVFHPINVFASIIGYWHFFRQIEQKWGIQVRQGFLKAKIEK</sequence>
<dbReference type="CDD" id="cd06423">
    <property type="entry name" value="CESA_like"/>
    <property type="match status" value="1"/>
</dbReference>
<dbReference type="Pfam" id="PF13641">
    <property type="entry name" value="Glyco_tranf_2_3"/>
    <property type="match status" value="1"/>
</dbReference>
<dbReference type="STRING" id="229203.SAMN05444338_102226"/>
<keyword evidence="2" id="KW-0328">Glycosyltransferase</keyword>
<comment type="similarity">
    <text evidence="1">Belongs to the glycosyltransferase 2 family.</text>
</comment>
<feature type="transmembrane region" description="Helical" evidence="4">
    <location>
        <begin position="354"/>
        <end position="382"/>
    </location>
</feature>
<keyword evidence="4" id="KW-0472">Membrane</keyword>
<dbReference type="SUPFAM" id="SSF53448">
    <property type="entry name" value="Nucleotide-diphospho-sugar transferases"/>
    <property type="match status" value="1"/>
</dbReference>
<dbReference type="InterPro" id="IPR001173">
    <property type="entry name" value="Glyco_trans_2-like"/>
</dbReference>
<evidence type="ECO:0000256" key="4">
    <source>
        <dbReference type="SAM" id="Phobius"/>
    </source>
</evidence>
<dbReference type="InterPro" id="IPR029044">
    <property type="entry name" value="Nucleotide-diphossugar_trans"/>
</dbReference>
<feature type="transmembrane region" description="Helical" evidence="4">
    <location>
        <begin position="432"/>
        <end position="454"/>
    </location>
</feature>
<dbReference type="AlphaFoldDB" id="A0A1H2SZS2"/>
<keyword evidence="3 6" id="KW-0808">Transferase</keyword>
<keyword evidence="7" id="KW-1185">Reference proteome</keyword>
<dbReference type="Proteomes" id="UP000198569">
    <property type="component" value="Unassembled WGS sequence"/>
</dbReference>
<accession>A0A1H2SZS2</accession>
<dbReference type="Pfam" id="PF00535">
    <property type="entry name" value="Glycos_transf_2"/>
    <property type="match status" value="1"/>
</dbReference>
<evidence type="ECO:0000313" key="7">
    <source>
        <dbReference type="Proteomes" id="UP000198569"/>
    </source>
</evidence>
<keyword evidence="4" id="KW-1133">Transmembrane helix</keyword>
<dbReference type="Gene3D" id="3.90.550.10">
    <property type="entry name" value="Spore Coat Polysaccharide Biosynthesis Protein SpsA, Chain A"/>
    <property type="match status" value="1"/>
</dbReference>
<feature type="domain" description="Glycosyltransferase 2-like" evidence="5">
    <location>
        <begin position="62"/>
        <end position="107"/>
    </location>
</feature>
<dbReference type="PANTHER" id="PTHR43630">
    <property type="entry name" value="POLY-BETA-1,6-N-ACETYL-D-GLUCOSAMINE SYNTHASE"/>
    <property type="match status" value="1"/>
</dbReference>
<evidence type="ECO:0000256" key="1">
    <source>
        <dbReference type="ARBA" id="ARBA00006739"/>
    </source>
</evidence>
<evidence type="ECO:0000259" key="5">
    <source>
        <dbReference type="Pfam" id="PF00535"/>
    </source>
</evidence>
<dbReference type="RefSeq" id="WP_217636950.1">
    <property type="nucleotide sequence ID" value="NZ_FNMV01000002.1"/>
</dbReference>
<proteinExistence type="inferred from homology"/>
<evidence type="ECO:0000256" key="2">
    <source>
        <dbReference type="ARBA" id="ARBA00022676"/>
    </source>
</evidence>